<dbReference type="GO" id="GO:0016491">
    <property type="term" value="F:oxidoreductase activity"/>
    <property type="evidence" value="ECO:0007669"/>
    <property type="project" value="UniProtKB-KW"/>
</dbReference>
<feature type="non-terminal residue" evidence="7">
    <location>
        <position position="1"/>
    </location>
</feature>
<keyword evidence="3" id="KW-0408">Iron</keyword>
<dbReference type="PANTHER" id="PTHR23123">
    <property type="entry name" value="PHD/F-BOX CONTAINING PROTEIN"/>
    <property type="match status" value="1"/>
</dbReference>
<dbReference type="EMBL" id="BTSX01000005">
    <property type="protein sequence ID" value="GMS98516.1"/>
    <property type="molecule type" value="Genomic_DNA"/>
</dbReference>
<evidence type="ECO:0000256" key="3">
    <source>
        <dbReference type="ARBA" id="ARBA00023004"/>
    </source>
</evidence>
<dbReference type="PROSITE" id="PS51184">
    <property type="entry name" value="JMJC"/>
    <property type="match status" value="1"/>
</dbReference>
<feature type="non-terminal residue" evidence="7">
    <location>
        <position position="333"/>
    </location>
</feature>
<proteinExistence type="predicted"/>
<keyword evidence="4" id="KW-0805">Transcription regulation</keyword>
<evidence type="ECO:0000256" key="5">
    <source>
        <dbReference type="ARBA" id="ARBA00023163"/>
    </source>
</evidence>
<dbReference type="Proteomes" id="UP001432027">
    <property type="component" value="Unassembled WGS sequence"/>
</dbReference>
<evidence type="ECO:0000256" key="1">
    <source>
        <dbReference type="ARBA" id="ARBA00022723"/>
    </source>
</evidence>
<evidence type="ECO:0000313" key="7">
    <source>
        <dbReference type="EMBL" id="GMS98516.1"/>
    </source>
</evidence>
<evidence type="ECO:0000256" key="2">
    <source>
        <dbReference type="ARBA" id="ARBA00023002"/>
    </source>
</evidence>
<dbReference type="GO" id="GO:0046872">
    <property type="term" value="F:metal ion binding"/>
    <property type="evidence" value="ECO:0007669"/>
    <property type="project" value="UniProtKB-KW"/>
</dbReference>
<comment type="caution">
    <text evidence="7">The sequence shown here is derived from an EMBL/GenBank/DDBJ whole genome shotgun (WGS) entry which is preliminary data.</text>
</comment>
<dbReference type="SUPFAM" id="SSF51197">
    <property type="entry name" value="Clavaminate synthase-like"/>
    <property type="match status" value="1"/>
</dbReference>
<keyword evidence="8" id="KW-1185">Reference proteome</keyword>
<evidence type="ECO:0000313" key="8">
    <source>
        <dbReference type="Proteomes" id="UP001432027"/>
    </source>
</evidence>
<dbReference type="InterPro" id="IPR041667">
    <property type="entry name" value="Cupin_8"/>
</dbReference>
<name>A0AAV5TW65_9BILA</name>
<feature type="domain" description="JmjC" evidence="6">
    <location>
        <begin position="37"/>
        <end position="184"/>
    </location>
</feature>
<dbReference type="Pfam" id="PF13621">
    <property type="entry name" value="Cupin_8"/>
    <property type="match status" value="1"/>
</dbReference>
<dbReference type="InterPro" id="IPR003347">
    <property type="entry name" value="JmjC_dom"/>
</dbReference>
<evidence type="ECO:0000259" key="6">
    <source>
        <dbReference type="PROSITE" id="PS51184"/>
    </source>
</evidence>
<accession>A0AAV5TW65</accession>
<organism evidence="7 8">
    <name type="scientific">Pristionchus entomophagus</name>
    <dbReference type="NCBI Taxonomy" id="358040"/>
    <lineage>
        <taxon>Eukaryota</taxon>
        <taxon>Metazoa</taxon>
        <taxon>Ecdysozoa</taxon>
        <taxon>Nematoda</taxon>
        <taxon>Chromadorea</taxon>
        <taxon>Rhabditida</taxon>
        <taxon>Rhabditina</taxon>
        <taxon>Diplogasteromorpha</taxon>
        <taxon>Diplogasteroidea</taxon>
        <taxon>Neodiplogasteridae</taxon>
        <taxon>Pristionchus</taxon>
    </lineage>
</organism>
<keyword evidence="1" id="KW-0479">Metal-binding</keyword>
<reference evidence="7" key="1">
    <citation type="submission" date="2023-10" db="EMBL/GenBank/DDBJ databases">
        <title>Genome assembly of Pristionchus species.</title>
        <authorList>
            <person name="Yoshida K."/>
            <person name="Sommer R.J."/>
        </authorList>
    </citation>
    <scope>NUCLEOTIDE SEQUENCE</scope>
    <source>
        <strain evidence="7">RS0144</strain>
    </source>
</reference>
<dbReference type="Gene3D" id="2.60.120.650">
    <property type="entry name" value="Cupin"/>
    <property type="match status" value="1"/>
</dbReference>
<protein>
    <recommendedName>
        <fullName evidence="6">JmjC domain-containing protein</fullName>
    </recommendedName>
</protein>
<keyword evidence="5" id="KW-0804">Transcription</keyword>
<dbReference type="SMART" id="SM00558">
    <property type="entry name" value="JmjC"/>
    <property type="match status" value="1"/>
</dbReference>
<dbReference type="AlphaFoldDB" id="A0AAV5TW65"/>
<sequence>REYTYNVISLEISGTKLADQVRAPTLVREVDMSAHWPDERKQRELTFATKCGNTLFSFENKYPLVERYCLMSASSSYTGFHIDFTGSSVWYHVLKGTKVFFLVEPTSANISAYEKYLHDKKDMRFFGLIVTKCTRVIVNQGETLLLPAGWIHAVYTPEDSLVFGGNFIHTRSIRMQQTITAHEEKLKLIKYLKYSQADAVALFFVDNLVKKITGRHHIRPVSRNQQHRSWQYVGDDFIKLEGHHRIPDEKDIAMSKWTWIWKKGVGLRKVRVSSLSDHQMNESSEYELIKYAFAEFENVNLKNVDVKKFHLKDHPYIFYHPESVCVFDEAPET</sequence>
<evidence type="ECO:0000256" key="4">
    <source>
        <dbReference type="ARBA" id="ARBA00023015"/>
    </source>
</evidence>
<dbReference type="InterPro" id="IPR050690">
    <property type="entry name" value="JHDM1_Histone_Demethylase"/>
</dbReference>
<gene>
    <name evidence="7" type="ORF">PENTCL1PPCAC_20691</name>
</gene>
<keyword evidence="2" id="KW-0560">Oxidoreductase</keyword>